<dbReference type="InterPro" id="IPR029058">
    <property type="entry name" value="AB_hydrolase_fold"/>
</dbReference>
<keyword evidence="4" id="KW-0732">Signal</keyword>
<dbReference type="PANTHER" id="PTHR43248:SF3">
    <property type="entry name" value="AB HYDROLASE-1 DOMAIN-CONTAINING PROTEIN"/>
    <property type="match status" value="1"/>
</dbReference>
<reference evidence="5" key="1">
    <citation type="submission" date="2013-12" db="EMBL/GenBank/DDBJ databases">
        <title>The Genome Sequence of Aphanomyces astaci APO3.</title>
        <authorList>
            <consortium name="The Broad Institute Genomics Platform"/>
            <person name="Russ C."/>
            <person name="Tyler B."/>
            <person name="van West P."/>
            <person name="Dieguez-Uribeondo J."/>
            <person name="Young S.K."/>
            <person name="Zeng Q."/>
            <person name="Gargeya S."/>
            <person name="Fitzgerald M."/>
            <person name="Abouelleil A."/>
            <person name="Alvarado L."/>
            <person name="Chapman S.B."/>
            <person name="Gainer-Dewar J."/>
            <person name="Goldberg J."/>
            <person name="Griggs A."/>
            <person name="Gujja S."/>
            <person name="Hansen M."/>
            <person name="Howarth C."/>
            <person name="Imamovic A."/>
            <person name="Ireland A."/>
            <person name="Larimer J."/>
            <person name="McCowan C."/>
            <person name="Murphy C."/>
            <person name="Pearson M."/>
            <person name="Poon T.W."/>
            <person name="Priest M."/>
            <person name="Roberts A."/>
            <person name="Saif S."/>
            <person name="Shea T."/>
            <person name="Sykes S."/>
            <person name="Wortman J."/>
            <person name="Nusbaum C."/>
            <person name="Birren B."/>
        </authorList>
    </citation>
    <scope>NUCLEOTIDE SEQUENCE [LARGE SCALE GENOMIC DNA]</scope>
    <source>
        <strain evidence="5">APO3</strain>
    </source>
</reference>
<evidence type="ECO:0000256" key="2">
    <source>
        <dbReference type="ARBA" id="ARBA00022801"/>
    </source>
</evidence>
<accession>W4H5J5</accession>
<organism evidence="5">
    <name type="scientific">Aphanomyces astaci</name>
    <name type="common">Crayfish plague agent</name>
    <dbReference type="NCBI Taxonomy" id="112090"/>
    <lineage>
        <taxon>Eukaryota</taxon>
        <taxon>Sar</taxon>
        <taxon>Stramenopiles</taxon>
        <taxon>Oomycota</taxon>
        <taxon>Saprolegniomycetes</taxon>
        <taxon>Saprolegniales</taxon>
        <taxon>Verrucalvaceae</taxon>
        <taxon>Aphanomyces</taxon>
    </lineage>
</organism>
<protein>
    <submittedName>
        <fullName evidence="5">Uncharacterized protein</fullName>
    </submittedName>
</protein>
<dbReference type="InterPro" id="IPR051601">
    <property type="entry name" value="Serine_prot/Carboxylest_S33"/>
</dbReference>
<name>W4H5J5_APHAT</name>
<dbReference type="PANTHER" id="PTHR43248">
    <property type="entry name" value="2-SUCCINYL-6-HYDROXY-2,4-CYCLOHEXADIENE-1-CARBOXYLATE SYNTHASE"/>
    <property type="match status" value="1"/>
</dbReference>
<dbReference type="GO" id="GO:0016787">
    <property type="term" value="F:hydrolase activity"/>
    <property type="evidence" value="ECO:0007669"/>
    <property type="project" value="UniProtKB-KW"/>
</dbReference>
<evidence type="ECO:0000256" key="4">
    <source>
        <dbReference type="SAM" id="SignalP"/>
    </source>
</evidence>
<evidence type="ECO:0000256" key="1">
    <source>
        <dbReference type="ARBA" id="ARBA00010088"/>
    </source>
</evidence>
<comment type="similarity">
    <text evidence="1">Belongs to the peptidase S33 family.</text>
</comment>
<dbReference type="STRING" id="112090.W4H5J5"/>
<feature type="region of interest" description="Disordered" evidence="3">
    <location>
        <begin position="589"/>
        <end position="614"/>
    </location>
</feature>
<dbReference type="VEuPathDB" id="FungiDB:H257_02149"/>
<evidence type="ECO:0000313" key="5">
    <source>
        <dbReference type="EMBL" id="ETV87172.1"/>
    </source>
</evidence>
<feature type="chain" id="PRO_5004843007" evidence="4">
    <location>
        <begin position="22"/>
        <end position="637"/>
    </location>
</feature>
<keyword evidence="2" id="KW-0378">Hydrolase</keyword>
<dbReference type="Gene3D" id="3.40.50.1820">
    <property type="entry name" value="alpha/beta hydrolase"/>
    <property type="match status" value="1"/>
</dbReference>
<sequence>MRVVDSTLALVGAFFLGQADAKATWYPCPIMTVARGVAASDDNPLVECADIQVPLCHPGVCTSTLQITVFVKRIPPQKLPPIGSKQQALWMLQGGPGESSVNMEGLMASSYVNAGKSVAVYTMDHRGTGRSAPLSCAEDNIPYSPNTTLKCLTNIKTKYGAVAPAAFSVTSAASDLAYIITNEQSTNDVFVYGLSYGTYLVERLMHLAPEGVKGYILDSVQSEQFYITKDAPYYSNWDRDVGGTVDTFLSYCDNDKFCASKVGPKSKTYIQGLYARLDKKSATASSKCADVIRSMLPEYATNPSWLVNNFLYTMLRDYNKRNLIPAYLYRLNRCNAADQAVVANMVMILTNSTENLLMTTLDGFPKSLFNVSGTGNVSKVSTLTGEGRSNVVYKAIVLSEIWELPSPSAAQMTKWFESAMMGAMNPLEQRENVLDNCIYLGGKDTPCKNYAVAYDSGFTYARDAYWNKTAAIPAGASVLMFTGYLDPATPPKYAKDEYATMAGTTKKLIEFPYAPHVIVGQSPTDGGVDCGGAILASFLAAKGDVTLVKDACVANVLKMNFTTVLDSKFAAALFGTDVDVYGPGAAGPNPALEAPASGPTTAPGGANPSGPQSTASPIMTLPRLALGLLAIAASSSV</sequence>
<dbReference type="OrthoDB" id="425534at2759"/>
<dbReference type="RefSeq" id="XP_009823971.1">
    <property type="nucleotide sequence ID" value="XM_009825669.1"/>
</dbReference>
<dbReference type="GeneID" id="20804145"/>
<proteinExistence type="inferred from homology"/>
<gene>
    <name evidence="5" type="ORF">H257_02149</name>
</gene>
<feature type="signal peptide" evidence="4">
    <location>
        <begin position="1"/>
        <end position="21"/>
    </location>
</feature>
<dbReference type="EMBL" id="KI913116">
    <property type="protein sequence ID" value="ETV87172.1"/>
    <property type="molecule type" value="Genomic_DNA"/>
</dbReference>
<dbReference type="SUPFAM" id="SSF53474">
    <property type="entry name" value="alpha/beta-Hydrolases"/>
    <property type="match status" value="1"/>
</dbReference>
<dbReference type="AlphaFoldDB" id="W4H5J5"/>
<evidence type="ECO:0000256" key="3">
    <source>
        <dbReference type="SAM" id="MobiDB-lite"/>
    </source>
</evidence>